<dbReference type="UniPathway" id="UPA00114"/>
<keyword evidence="9 10" id="KW-0624">Polysaccharide degradation</keyword>
<evidence type="ECO:0000259" key="13">
    <source>
        <dbReference type="PROSITE" id="PS51761"/>
    </source>
</evidence>
<accession>A0A1H9HQL1</accession>
<comment type="similarity">
    <text evidence="3 10 11">Belongs to the glycosyl hydrolase 11 (cellulase G) family.</text>
</comment>
<name>A0A1H9HQL1_9SPIR</name>
<dbReference type="InterPro" id="IPR033119">
    <property type="entry name" value="GH11_AS_2"/>
</dbReference>
<evidence type="ECO:0000256" key="1">
    <source>
        <dbReference type="ARBA" id="ARBA00000681"/>
    </source>
</evidence>
<dbReference type="Gene3D" id="2.60.120.180">
    <property type="match status" value="1"/>
</dbReference>
<dbReference type="FunFam" id="2.60.120.180:FF:000001">
    <property type="entry name" value="Endo-1,4-beta-xylanase"/>
    <property type="match status" value="1"/>
</dbReference>
<evidence type="ECO:0000256" key="3">
    <source>
        <dbReference type="ARBA" id="ARBA00007792"/>
    </source>
</evidence>
<dbReference type="SUPFAM" id="SSF49899">
    <property type="entry name" value="Concanavalin A-like lectins/glucanases"/>
    <property type="match status" value="1"/>
</dbReference>
<dbReference type="InterPro" id="IPR033123">
    <property type="entry name" value="GH11_dom"/>
</dbReference>
<dbReference type="Proteomes" id="UP000182360">
    <property type="component" value="Unassembled WGS sequence"/>
</dbReference>
<sequence length="235" mass="26163">MKKCILITAVAAVLGMLCLTSCNNAAGDVITDSEASNASRAATVSWNSTGWNGGMYYSFWTDGGGNVQMTLGDGGNYSVWWQNCGNFTAGKGWNQGSYRNINYNAGAWNPSGNGYLAAYGWTKGSKLVEYYIVDTWGNYRPTGQYMGNVYTDGAWYDIYKTTRYNQPSIIGNATFDQYWSVRQQKRPQGQNNTITTANHFNAWARCGMQLGNQWDYQIMEVEGYQSSGYANLTVW</sequence>
<organism evidence="14 15">
    <name type="scientific">Treponema bryantii</name>
    <dbReference type="NCBI Taxonomy" id="163"/>
    <lineage>
        <taxon>Bacteria</taxon>
        <taxon>Pseudomonadati</taxon>
        <taxon>Spirochaetota</taxon>
        <taxon>Spirochaetia</taxon>
        <taxon>Spirochaetales</taxon>
        <taxon>Treponemataceae</taxon>
        <taxon>Treponema</taxon>
    </lineage>
</organism>
<evidence type="ECO:0000256" key="11">
    <source>
        <dbReference type="RuleBase" id="RU362015"/>
    </source>
</evidence>
<dbReference type="InterPro" id="IPR013320">
    <property type="entry name" value="ConA-like_dom_sf"/>
</dbReference>
<evidence type="ECO:0000256" key="12">
    <source>
        <dbReference type="SAM" id="SignalP"/>
    </source>
</evidence>
<keyword evidence="15" id="KW-1185">Reference proteome</keyword>
<dbReference type="PANTHER" id="PTHR46828">
    <property type="entry name" value="ENDO-1,4-BETA-XYLANASE A-RELATED"/>
    <property type="match status" value="1"/>
</dbReference>
<dbReference type="PANTHER" id="PTHR46828:SF2">
    <property type="entry name" value="ENDO-1,4-BETA-XYLANASE A-RELATED"/>
    <property type="match status" value="1"/>
</dbReference>
<dbReference type="PRINTS" id="PR00911">
    <property type="entry name" value="GLHYDRLASE11"/>
</dbReference>
<dbReference type="Pfam" id="PF00457">
    <property type="entry name" value="Glyco_hydro_11"/>
    <property type="match status" value="1"/>
</dbReference>
<dbReference type="InterPro" id="IPR001137">
    <property type="entry name" value="Glyco_hydro_11"/>
</dbReference>
<keyword evidence="7 10" id="KW-0119">Carbohydrate metabolism</keyword>
<evidence type="ECO:0000256" key="2">
    <source>
        <dbReference type="ARBA" id="ARBA00004851"/>
    </source>
</evidence>
<dbReference type="EC" id="3.2.1.8" evidence="4 10"/>
<keyword evidence="6 10" id="KW-0378">Hydrolase</keyword>
<dbReference type="InterPro" id="IPR013319">
    <property type="entry name" value="GH11/12"/>
</dbReference>
<feature type="domain" description="GH11" evidence="13">
    <location>
        <begin position="43"/>
        <end position="235"/>
    </location>
</feature>
<dbReference type="OrthoDB" id="9806342at2"/>
<keyword evidence="8 10" id="KW-0326">Glycosidase</keyword>
<dbReference type="GO" id="GO:0045493">
    <property type="term" value="P:xylan catabolic process"/>
    <property type="evidence" value="ECO:0007669"/>
    <property type="project" value="UniProtKB-UniRule"/>
</dbReference>
<evidence type="ECO:0000256" key="5">
    <source>
        <dbReference type="ARBA" id="ARBA00022651"/>
    </source>
</evidence>
<dbReference type="PROSITE" id="PS00777">
    <property type="entry name" value="GH11_2"/>
    <property type="match status" value="1"/>
</dbReference>
<comment type="catalytic activity">
    <reaction evidence="1 10 11">
        <text>Endohydrolysis of (1-&gt;4)-beta-D-xylosidic linkages in xylans.</text>
        <dbReference type="EC" id="3.2.1.8"/>
    </reaction>
</comment>
<dbReference type="AlphaFoldDB" id="A0A1H9HQL1"/>
<evidence type="ECO:0000256" key="9">
    <source>
        <dbReference type="ARBA" id="ARBA00023326"/>
    </source>
</evidence>
<reference evidence="14 15" key="1">
    <citation type="submission" date="2016-10" db="EMBL/GenBank/DDBJ databases">
        <authorList>
            <person name="de Groot N.N."/>
        </authorList>
    </citation>
    <scope>NUCLEOTIDE SEQUENCE [LARGE SCALE GENOMIC DNA]</scope>
    <source>
        <strain evidence="14 15">B25</strain>
    </source>
</reference>
<evidence type="ECO:0000256" key="10">
    <source>
        <dbReference type="PROSITE-ProRule" id="PRU01097"/>
    </source>
</evidence>
<protein>
    <recommendedName>
        <fullName evidence="4 10">Endo-1,4-beta-xylanase</fullName>
        <ecNumber evidence="4 10">3.2.1.8</ecNumber>
    </recommendedName>
</protein>
<dbReference type="RefSeq" id="WP_083379853.1">
    <property type="nucleotide sequence ID" value="NZ_AP025286.1"/>
</dbReference>
<keyword evidence="12" id="KW-0732">Signal</keyword>
<keyword evidence="5 10" id="KW-0858">Xylan degradation</keyword>
<feature type="active site" description="Proton donor" evidence="10">
    <location>
        <position position="222"/>
    </location>
</feature>
<evidence type="ECO:0000256" key="4">
    <source>
        <dbReference type="ARBA" id="ARBA00012590"/>
    </source>
</evidence>
<feature type="active site" description="Nucleophile" evidence="10">
    <location>
        <position position="129"/>
    </location>
</feature>
<dbReference type="PROSITE" id="PS51761">
    <property type="entry name" value="GH11_3"/>
    <property type="match status" value="1"/>
</dbReference>
<comment type="pathway">
    <text evidence="2 10 11">Glycan degradation; xylan degradation.</text>
</comment>
<evidence type="ECO:0000313" key="15">
    <source>
        <dbReference type="Proteomes" id="UP000182360"/>
    </source>
</evidence>
<dbReference type="EMBL" id="FOFU01000007">
    <property type="protein sequence ID" value="SEQ64630.1"/>
    <property type="molecule type" value="Genomic_DNA"/>
</dbReference>
<evidence type="ECO:0000313" key="14">
    <source>
        <dbReference type="EMBL" id="SEQ64630.1"/>
    </source>
</evidence>
<proteinExistence type="inferred from homology"/>
<feature type="chain" id="PRO_5010234906" description="Endo-1,4-beta-xylanase" evidence="12">
    <location>
        <begin position="26"/>
        <end position="235"/>
    </location>
</feature>
<feature type="signal peptide" evidence="12">
    <location>
        <begin position="1"/>
        <end position="25"/>
    </location>
</feature>
<evidence type="ECO:0000256" key="8">
    <source>
        <dbReference type="ARBA" id="ARBA00023295"/>
    </source>
</evidence>
<evidence type="ECO:0000256" key="6">
    <source>
        <dbReference type="ARBA" id="ARBA00022801"/>
    </source>
</evidence>
<dbReference type="GO" id="GO:0031176">
    <property type="term" value="F:endo-1,4-beta-xylanase activity"/>
    <property type="evidence" value="ECO:0007669"/>
    <property type="project" value="UniProtKB-UniRule"/>
</dbReference>
<evidence type="ECO:0000256" key="7">
    <source>
        <dbReference type="ARBA" id="ARBA00023277"/>
    </source>
</evidence>
<gene>
    <name evidence="14" type="ORF">SAMN04487977_107114</name>
</gene>